<dbReference type="InterPro" id="IPR019933">
    <property type="entry name" value="DivIVA_domain"/>
</dbReference>
<evidence type="ECO:0000256" key="8">
    <source>
        <dbReference type="SAM" id="MobiDB-lite"/>
    </source>
</evidence>
<evidence type="ECO:0000256" key="3">
    <source>
        <dbReference type="ARBA" id="ARBA00022490"/>
    </source>
</evidence>
<sequence length="210" mass="23137">MSMLSPIDIHDKQFNVKMRGYDQDEVNDFLDQIIQDFSDLIKRNESLSADLKAAQAQVDEFQGMKEALNKSLILAQDAADNVKQNAQSDADAIIARAQKHADQLANDAKAHHDQVVGRAADDARRYKIEADDAKRNVQEFRQHMKMLLEAELEAIGGAEWNQTVGAPIDQPVPASAENKLDNEGPAPVESSSNGSDNGVTEIVFPDEPIK</sequence>
<dbReference type="GO" id="GO:0051301">
    <property type="term" value="P:cell division"/>
    <property type="evidence" value="ECO:0007669"/>
    <property type="project" value="UniProtKB-KW"/>
</dbReference>
<evidence type="ECO:0000256" key="1">
    <source>
        <dbReference type="ARBA" id="ARBA00004496"/>
    </source>
</evidence>
<dbReference type="AlphaFoldDB" id="A0A0R1TZA8"/>
<organism evidence="9 10">
    <name type="scientific">Lacticaseibacillus pantheris DSM 15945 = JCM 12539 = NBRC 106106</name>
    <dbReference type="NCBI Taxonomy" id="1423783"/>
    <lineage>
        <taxon>Bacteria</taxon>
        <taxon>Bacillati</taxon>
        <taxon>Bacillota</taxon>
        <taxon>Bacilli</taxon>
        <taxon>Lactobacillales</taxon>
        <taxon>Lactobacillaceae</taxon>
        <taxon>Lacticaseibacillus</taxon>
    </lineage>
</organism>
<evidence type="ECO:0000256" key="5">
    <source>
        <dbReference type="ARBA" id="ARBA00023054"/>
    </source>
</evidence>
<evidence type="ECO:0000256" key="6">
    <source>
        <dbReference type="ARBA" id="ARBA00023306"/>
    </source>
</evidence>
<keyword evidence="6" id="KW-0131">Cell cycle</keyword>
<dbReference type="STRING" id="1423783.FC50_GL002052"/>
<comment type="caution">
    <text evidence="9">The sequence shown here is derived from an EMBL/GenBank/DDBJ whole genome shotgun (WGS) entry which is preliminary data.</text>
</comment>
<dbReference type="PATRIC" id="fig|1423783.4.peg.2103"/>
<dbReference type="EMBL" id="AZFJ01000061">
    <property type="protein sequence ID" value="KRL84442.1"/>
    <property type="molecule type" value="Genomic_DNA"/>
</dbReference>
<evidence type="ECO:0000256" key="4">
    <source>
        <dbReference type="ARBA" id="ARBA00022618"/>
    </source>
</evidence>
<evidence type="ECO:0000313" key="10">
    <source>
        <dbReference type="Proteomes" id="UP000051922"/>
    </source>
</evidence>
<keyword evidence="3" id="KW-0963">Cytoplasm</keyword>
<dbReference type="GO" id="GO:0005737">
    <property type="term" value="C:cytoplasm"/>
    <property type="evidence" value="ECO:0007669"/>
    <property type="project" value="UniProtKB-SubCell"/>
</dbReference>
<keyword evidence="4 9" id="KW-0132">Cell division</keyword>
<dbReference type="PANTHER" id="PTHR35794">
    <property type="entry name" value="CELL DIVISION PROTEIN DIVIVA"/>
    <property type="match status" value="1"/>
</dbReference>
<protein>
    <submittedName>
        <fullName evidence="9">Cell division initiation protein</fullName>
    </submittedName>
</protein>
<dbReference type="NCBIfam" id="TIGR03544">
    <property type="entry name" value="DivI1A_domain"/>
    <property type="match status" value="1"/>
</dbReference>
<dbReference type="InterPro" id="IPR007793">
    <property type="entry name" value="DivIVA_fam"/>
</dbReference>
<reference evidence="9 10" key="1">
    <citation type="journal article" date="2015" name="Genome Announc.">
        <title>Expanding the biotechnology potential of lactobacilli through comparative genomics of 213 strains and associated genera.</title>
        <authorList>
            <person name="Sun Z."/>
            <person name="Harris H.M."/>
            <person name="McCann A."/>
            <person name="Guo C."/>
            <person name="Argimon S."/>
            <person name="Zhang W."/>
            <person name="Yang X."/>
            <person name="Jeffery I.B."/>
            <person name="Cooney J.C."/>
            <person name="Kagawa T.F."/>
            <person name="Liu W."/>
            <person name="Song Y."/>
            <person name="Salvetti E."/>
            <person name="Wrobel A."/>
            <person name="Rasinkangas P."/>
            <person name="Parkhill J."/>
            <person name="Rea M.C."/>
            <person name="O'Sullivan O."/>
            <person name="Ritari J."/>
            <person name="Douillard F.P."/>
            <person name="Paul Ross R."/>
            <person name="Yang R."/>
            <person name="Briner A.E."/>
            <person name="Felis G.E."/>
            <person name="de Vos W.M."/>
            <person name="Barrangou R."/>
            <person name="Klaenhammer T.R."/>
            <person name="Caufield P.W."/>
            <person name="Cui Y."/>
            <person name="Zhang H."/>
            <person name="O'Toole P.W."/>
        </authorList>
    </citation>
    <scope>NUCLEOTIDE SEQUENCE [LARGE SCALE GENOMIC DNA]</scope>
    <source>
        <strain evidence="9 10">DSM 15945</strain>
    </source>
</reference>
<dbReference type="PANTHER" id="PTHR35794:SF2">
    <property type="entry name" value="CELL DIVISION PROTEIN DIVIVA"/>
    <property type="match status" value="1"/>
</dbReference>
<dbReference type="OrthoDB" id="9815492at2"/>
<evidence type="ECO:0000313" key="9">
    <source>
        <dbReference type="EMBL" id="KRL84442.1"/>
    </source>
</evidence>
<accession>A0A0R1TZA8</accession>
<dbReference type="Gene3D" id="6.10.250.660">
    <property type="match status" value="1"/>
</dbReference>
<comment type="similarity">
    <text evidence="2">Belongs to the DivIVA family.</text>
</comment>
<gene>
    <name evidence="9" type="ORF">FC50_GL002052</name>
</gene>
<feature type="coiled-coil region" evidence="7">
    <location>
        <begin position="37"/>
        <end position="150"/>
    </location>
</feature>
<feature type="region of interest" description="Disordered" evidence="8">
    <location>
        <begin position="164"/>
        <end position="210"/>
    </location>
</feature>
<name>A0A0R1TZA8_9LACO</name>
<keyword evidence="10" id="KW-1185">Reference proteome</keyword>
<proteinExistence type="inferred from homology"/>
<feature type="compositionally biased region" description="Polar residues" evidence="8">
    <location>
        <begin position="189"/>
        <end position="198"/>
    </location>
</feature>
<dbReference type="Pfam" id="PF05103">
    <property type="entry name" value="DivIVA"/>
    <property type="match status" value="1"/>
</dbReference>
<comment type="subcellular location">
    <subcellularLocation>
        <location evidence="1">Cytoplasm</location>
    </subcellularLocation>
</comment>
<evidence type="ECO:0000256" key="7">
    <source>
        <dbReference type="SAM" id="Coils"/>
    </source>
</evidence>
<evidence type="ECO:0000256" key="2">
    <source>
        <dbReference type="ARBA" id="ARBA00009008"/>
    </source>
</evidence>
<keyword evidence="5 7" id="KW-0175">Coiled coil</keyword>
<dbReference type="Proteomes" id="UP000051922">
    <property type="component" value="Unassembled WGS sequence"/>
</dbReference>